<feature type="active site" description="Nucleophile" evidence="1">
    <location>
        <position position="206"/>
    </location>
</feature>
<feature type="domain" description="Acetyl xylan esterase" evidence="4">
    <location>
        <begin position="48"/>
        <end position="327"/>
    </location>
</feature>
<dbReference type="InterPro" id="IPR029058">
    <property type="entry name" value="AB_hydrolase_fold"/>
</dbReference>
<dbReference type="OrthoDB" id="9770528at2"/>
<dbReference type="AlphaFoldDB" id="A0A4V2M8C6"/>
<keyword evidence="6" id="KW-1185">Reference proteome</keyword>
<dbReference type="Pfam" id="PF05448">
    <property type="entry name" value="AXE1"/>
    <property type="match status" value="1"/>
</dbReference>
<dbReference type="InterPro" id="IPR039069">
    <property type="entry name" value="CE7"/>
</dbReference>
<gene>
    <name evidence="5" type="ORF">E0H75_12870</name>
</gene>
<dbReference type="PANTHER" id="PTHR40111">
    <property type="entry name" value="CEPHALOSPORIN-C DEACETYLASE"/>
    <property type="match status" value="1"/>
</dbReference>
<evidence type="ECO:0000259" key="4">
    <source>
        <dbReference type="Pfam" id="PF05448"/>
    </source>
</evidence>
<evidence type="ECO:0000313" key="5">
    <source>
        <dbReference type="EMBL" id="TCC51032.1"/>
    </source>
</evidence>
<dbReference type="PANTHER" id="PTHR40111:SF1">
    <property type="entry name" value="CEPHALOSPORIN-C DEACETYLASE"/>
    <property type="match status" value="1"/>
</dbReference>
<evidence type="ECO:0000256" key="3">
    <source>
        <dbReference type="SAM" id="MobiDB-lite"/>
    </source>
</evidence>
<dbReference type="GO" id="GO:0005976">
    <property type="term" value="P:polysaccharide metabolic process"/>
    <property type="evidence" value="ECO:0007669"/>
    <property type="project" value="TreeGrafter"/>
</dbReference>
<accession>A0A4V2M8C6</accession>
<feature type="active site" description="Charge relay system" evidence="1">
    <location>
        <position position="293"/>
    </location>
</feature>
<dbReference type="InterPro" id="IPR008391">
    <property type="entry name" value="AXE1_dom"/>
</dbReference>
<dbReference type="EMBL" id="SJKD01000002">
    <property type="protein sequence ID" value="TCC51032.1"/>
    <property type="molecule type" value="Genomic_DNA"/>
</dbReference>
<name>A0A4V2M8C6_9ACTN</name>
<evidence type="ECO:0000313" key="6">
    <source>
        <dbReference type="Proteomes" id="UP000293342"/>
    </source>
</evidence>
<sequence length="345" mass="37339">MNLSGSGSAAVEGPGADACSTEQPAHALLSTPSRGMLLRDPETAIVEVELPDDFDAFWAAGLADCASYPLEPVLTEMPTLSTDNVIVYDLRYTSFGGLRIAGWYTTPRDRPAPYPALVTIPGYISEPTIPKEWSELGYAALAVAPRGKLRSNDVFNPGYPGLLTHNIVDHNTYGYRGFYLDVVRAVDVLLGRPEVDNARIGLQGSSQGGGLGISTAALRPDVIKAVAAGAPYLCGIMTAPTLTRSYPYEEISEYLRVHPKDVDRVRESVAYYDGLNFAPKVQAPTLLYLGLEDDVCPPETGFALHRTLTCEKTLHTFPHCAHHAGLPGVMRIVEDFLAEHLQPGR</sequence>
<evidence type="ECO:0000256" key="2">
    <source>
        <dbReference type="PIRSR" id="PIRSR639069-2"/>
    </source>
</evidence>
<reference evidence="5 6" key="1">
    <citation type="submission" date="2019-02" db="EMBL/GenBank/DDBJ databases">
        <title>Kribbella capetownensis sp. nov. and Kribbella speibonae sp. nov., isolated from soil.</title>
        <authorList>
            <person name="Curtis S.M."/>
            <person name="Norton I."/>
            <person name="Everest G.J."/>
            <person name="Meyers P.R."/>
        </authorList>
    </citation>
    <scope>NUCLEOTIDE SEQUENCE [LARGE SCALE GENOMIC DNA]</scope>
    <source>
        <strain evidence="5 6">YM53</strain>
    </source>
</reference>
<dbReference type="GO" id="GO:0052689">
    <property type="term" value="F:carboxylic ester hydrolase activity"/>
    <property type="evidence" value="ECO:0007669"/>
    <property type="project" value="TreeGrafter"/>
</dbReference>
<feature type="region of interest" description="Disordered" evidence="3">
    <location>
        <begin position="1"/>
        <end position="21"/>
    </location>
</feature>
<proteinExistence type="predicted"/>
<feature type="active site" description="Charge relay system" evidence="1">
    <location>
        <position position="322"/>
    </location>
</feature>
<dbReference type="SUPFAM" id="SSF53474">
    <property type="entry name" value="alpha/beta-Hydrolases"/>
    <property type="match status" value="1"/>
</dbReference>
<comment type="caution">
    <text evidence="5">The sequence shown here is derived from an EMBL/GenBank/DDBJ whole genome shotgun (WGS) entry which is preliminary data.</text>
</comment>
<organism evidence="5 6">
    <name type="scientific">Kribbella capetownensis</name>
    <dbReference type="NCBI Taxonomy" id="1572659"/>
    <lineage>
        <taxon>Bacteria</taxon>
        <taxon>Bacillati</taxon>
        <taxon>Actinomycetota</taxon>
        <taxon>Actinomycetes</taxon>
        <taxon>Propionibacteriales</taxon>
        <taxon>Kribbellaceae</taxon>
        <taxon>Kribbella</taxon>
    </lineage>
</organism>
<dbReference type="Gene3D" id="3.40.50.1820">
    <property type="entry name" value="alpha/beta hydrolase"/>
    <property type="match status" value="1"/>
</dbReference>
<dbReference type="Proteomes" id="UP000293342">
    <property type="component" value="Unassembled WGS sequence"/>
</dbReference>
<protein>
    <recommendedName>
        <fullName evidence="4">Acetyl xylan esterase domain-containing protein</fullName>
    </recommendedName>
</protein>
<feature type="binding site" evidence="2">
    <location>
        <position position="123"/>
    </location>
    <ligand>
        <name>substrate</name>
    </ligand>
</feature>
<evidence type="ECO:0000256" key="1">
    <source>
        <dbReference type="PIRSR" id="PIRSR639069-1"/>
    </source>
</evidence>